<dbReference type="Pfam" id="PF00239">
    <property type="entry name" value="Resolvase"/>
    <property type="match status" value="1"/>
</dbReference>
<dbReference type="PANTHER" id="PTHR30461:SF23">
    <property type="entry name" value="DNA RECOMBINASE-RELATED"/>
    <property type="match status" value="1"/>
</dbReference>
<protein>
    <submittedName>
        <fullName evidence="3">Recombinase zinc beta ribbon domain-containing protein</fullName>
    </submittedName>
</protein>
<proteinExistence type="predicted"/>
<dbReference type="Gene3D" id="3.40.50.1390">
    <property type="entry name" value="Resolvase, N-terminal catalytic domain"/>
    <property type="match status" value="1"/>
</dbReference>
<dbReference type="PANTHER" id="PTHR30461">
    <property type="entry name" value="DNA-INVERTASE FROM LAMBDOID PROPHAGE"/>
    <property type="match status" value="1"/>
</dbReference>
<evidence type="ECO:0000313" key="4">
    <source>
        <dbReference type="Proteomes" id="UP000199501"/>
    </source>
</evidence>
<sequence length="513" mass="57245">MSTPRRKVTAGQDADRPLVLDSYGRLSRVPETGEIEKIETQWADNRKVIDRVGAVLGEELKDGLSAWKRTVRRPGWEQLLERVESGASDGIVVWHTDRLFRQPRDLEKLIELGERGFKVFSAHGERDLANADDRFILRIEVAQAAKSSDDMSRRIKRRFSTYREQGKVTGGPRRFGFPGKDQTWKPGPGQTKADQPDVSAELVERERQAIRDAAADLLTEVNYSKIAREWNAAGLLTAAGRDWVPNTVRDTMQRPTLGGVIEHHGETAGRLAGDAILDQRTYERLRALFAGRKRGRKPGQVYIGSGLLRCGNCGAKMAAGPETGKFYKDGTQRARYYCPTYRYGCGKVFIDVGHVDEEIKVFVVSRLSDKRHAQAVSAARSQVAERLAEVNAEIADCEALQRGLSERLGKRKMTLDAFDEANEPLVSDLARLYAERDSLSGGNPDGPTEAQSKESLIAQWNAGLVPDKRAMFVNALGRDRLVIDRYTGPRGKIVFDKARVRLEENENNPADAE</sequence>
<dbReference type="InterPro" id="IPR011109">
    <property type="entry name" value="DNA_bind_recombinase_dom"/>
</dbReference>
<dbReference type="EMBL" id="FMZZ01000001">
    <property type="protein sequence ID" value="SDC20313.1"/>
    <property type="molecule type" value="Genomic_DNA"/>
</dbReference>
<reference evidence="4" key="1">
    <citation type="submission" date="2016-10" db="EMBL/GenBank/DDBJ databases">
        <authorList>
            <person name="Varghese N."/>
            <person name="Submissions S."/>
        </authorList>
    </citation>
    <scope>NUCLEOTIDE SEQUENCE [LARGE SCALE GENOMIC DNA]</scope>
    <source>
        <strain evidence="4">IBRC-M 10403</strain>
    </source>
</reference>
<feature type="region of interest" description="Disordered" evidence="1">
    <location>
        <begin position="166"/>
        <end position="196"/>
    </location>
</feature>
<dbReference type="InterPro" id="IPR006119">
    <property type="entry name" value="Resolv_N"/>
</dbReference>
<dbReference type="InterPro" id="IPR025827">
    <property type="entry name" value="Zn_ribbon_recom_dom"/>
</dbReference>
<dbReference type="InterPro" id="IPR050639">
    <property type="entry name" value="SSR_resolvase"/>
</dbReference>
<accession>A0A1G6JNN0</accession>
<evidence type="ECO:0000256" key="1">
    <source>
        <dbReference type="SAM" id="MobiDB-lite"/>
    </source>
</evidence>
<dbReference type="GO" id="GO:0003677">
    <property type="term" value="F:DNA binding"/>
    <property type="evidence" value="ECO:0007669"/>
    <property type="project" value="InterPro"/>
</dbReference>
<dbReference type="RefSeq" id="WP_091447719.1">
    <property type="nucleotide sequence ID" value="NZ_FMZZ01000001.1"/>
</dbReference>
<evidence type="ECO:0000259" key="2">
    <source>
        <dbReference type="PROSITE" id="PS51737"/>
    </source>
</evidence>
<dbReference type="SUPFAM" id="SSF53041">
    <property type="entry name" value="Resolvase-like"/>
    <property type="match status" value="1"/>
</dbReference>
<dbReference type="Pfam" id="PF07508">
    <property type="entry name" value="Recombinase"/>
    <property type="match status" value="1"/>
</dbReference>
<feature type="domain" description="Recombinase" evidence="2">
    <location>
        <begin position="188"/>
        <end position="295"/>
    </location>
</feature>
<dbReference type="CDD" id="cd00338">
    <property type="entry name" value="Ser_Recombinase"/>
    <property type="match status" value="1"/>
</dbReference>
<dbReference type="STRING" id="1271860.SAMN05216174_101491"/>
<organism evidence="3 4">
    <name type="scientific">Actinokineospora iranica</name>
    <dbReference type="NCBI Taxonomy" id="1271860"/>
    <lineage>
        <taxon>Bacteria</taxon>
        <taxon>Bacillati</taxon>
        <taxon>Actinomycetota</taxon>
        <taxon>Actinomycetes</taxon>
        <taxon>Pseudonocardiales</taxon>
        <taxon>Pseudonocardiaceae</taxon>
        <taxon>Actinokineospora</taxon>
    </lineage>
</organism>
<keyword evidence="4" id="KW-1185">Reference proteome</keyword>
<evidence type="ECO:0000313" key="3">
    <source>
        <dbReference type="EMBL" id="SDC20313.1"/>
    </source>
</evidence>
<dbReference type="InterPro" id="IPR038109">
    <property type="entry name" value="DNA_bind_recomb_sf"/>
</dbReference>
<dbReference type="AlphaFoldDB" id="A0A1G6JNN0"/>
<dbReference type="PROSITE" id="PS51737">
    <property type="entry name" value="RECOMBINASE_DNA_BIND"/>
    <property type="match status" value="1"/>
</dbReference>
<dbReference type="InterPro" id="IPR036162">
    <property type="entry name" value="Resolvase-like_N_sf"/>
</dbReference>
<dbReference type="OrthoDB" id="4500247at2"/>
<dbReference type="Pfam" id="PF13408">
    <property type="entry name" value="Zn_ribbon_recom"/>
    <property type="match status" value="1"/>
</dbReference>
<dbReference type="SMART" id="SM00857">
    <property type="entry name" value="Resolvase"/>
    <property type="match status" value="1"/>
</dbReference>
<name>A0A1G6JNN0_9PSEU</name>
<dbReference type="Gene3D" id="3.90.1750.20">
    <property type="entry name" value="Putative Large Serine Recombinase, Chain B, Domain 2"/>
    <property type="match status" value="1"/>
</dbReference>
<gene>
    <name evidence="3" type="ORF">SAMN05216174_101491</name>
</gene>
<dbReference type="GO" id="GO:0000150">
    <property type="term" value="F:DNA strand exchange activity"/>
    <property type="evidence" value="ECO:0007669"/>
    <property type="project" value="InterPro"/>
</dbReference>
<dbReference type="Proteomes" id="UP000199501">
    <property type="component" value="Unassembled WGS sequence"/>
</dbReference>